<reference evidence="1 2" key="1">
    <citation type="journal article" date="2015" name="Genome Announc.">
        <title>Draft Genome Sequence of the Terrestrial Cyanobacterium Scytonema millei VB511283, Isolated from Eastern India.</title>
        <authorList>
            <person name="Sen D."/>
            <person name="Chandrababunaidu M.M."/>
            <person name="Singh D."/>
            <person name="Sanghi N."/>
            <person name="Ghorai A."/>
            <person name="Mishra G.P."/>
            <person name="Madduluri M."/>
            <person name="Adhikary S.P."/>
            <person name="Tripathy S."/>
        </authorList>
    </citation>
    <scope>NUCLEOTIDE SEQUENCE [LARGE SCALE GENOMIC DNA]</scope>
    <source>
        <strain evidence="1 2">VB511283</strain>
    </source>
</reference>
<sequence length="50" mass="6049">MKDTKVEAKYHQKDRDRLANQAIADREDFNFDLWARAVKQQMLAVLRERE</sequence>
<evidence type="ECO:0000313" key="1">
    <source>
        <dbReference type="EMBL" id="NHC34535.1"/>
    </source>
</evidence>
<dbReference type="RefSeq" id="WP_165587638.1">
    <property type="nucleotide sequence ID" value="NZ_JTJC03000002.1"/>
</dbReference>
<dbReference type="EMBL" id="JTJC03000002">
    <property type="protein sequence ID" value="NHC34535.1"/>
    <property type="molecule type" value="Genomic_DNA"/>
</dbReference>
<gene>
    <name evidence="1" type="ORF">QH73_0007655</name>
</gene>
<dbReference type="AlphaFoldDB" id="A0A9X5E3C2"/>
<comment type="caution">
    <text evidence="1">The sequence shown here is derived from an EMBL/GenBank/DDBJ whole genome shotgun (WGS) entry which is preliminary data.</text>
</comment>
<keyword evidence="2" id="KW-1185">Reference proteome</keyword>
<protein>
    <submittedName>
        <fullName evidence="1">Uncharacterized protein</fullName>
    </submittedName>
</protein>
<evidence type="ECO:0000313" key="2">
    <source>
        <dbReference type="Proteomes" id="UP000031532"/>
    </source>
</evidence>
<dbReference type="Proteomes" id="UP000031532">
    <property type="component" value="Unassembled WGS sequence"/>
</dbReference>
<organism evidence="1 2">
    <name type="scientific">Scytonema millei VB511283</name>
    <dbReference type="NCBI Taxonomy" id="1245923"/>
    <lineage>
        <taxon>Bacteria</taxon>
        <taxon>Bacillati</taxon>
        <taxon>Cyanobacteriota</taxon>
        <taxon>Cyanophyceae</taxon>
        <taxon>Nostocales</taxon>
        <taxon>Scytonemataceae</taxon>
        <taxon>Scytonema</taxon>
    </lineage>
</organism>
<accession>A0A9X5E3C2</accession>
<name>A0A9X5E3C2_9CYAN</name>
<proteinExistence type="predicted"/>